<accession>A0A391PJI1</accession>
<dbReference type="EMBL" id="BHGK01000001">
    <property type="protein sequence ID" value="GCA66842.1"/>
    <property type="molecule type" value="Genomic_DNA"/>
</dbReference>
<comment type="caution">
    <text evidence="3">The sequence shown here is derived from an EMBL/GenBank/DDBJ whole genome shotgun (WGS) entry which is preliminary data.</text>
</comment>
<dbReference type="AlphaFoldDB" id="A0A391PJI1"/>
<dbReference type="GO" id="GO:0032259">
    <property type="term" value="P:methylation"/>
    <property type="evidence" value="ECO:0007669"/>
    <property type="project" value="UniProtKB-KW"/>
</dbReference>
<evidence type="ECO:0000313" key="4">
    <source>
        <dbReference type="Proteomes" id="UP000265643"/>
    </source>
</evidence>
<feature type="domain" description="Methyltransferase" evidence="2">
    <location>
        <begin position="151"/>
        <end position="290"/>
    </location>
</feature>
<dbReference type="Pfam" id="PF13679">
    <property type="entry name" value="Methyltransf_32"/>
    <property type="match status" value="1"/>
</dbReference>
<evidence type="ECO:0000259" key="2">
    <source>
        <dbReference type="Pfam" id="PF13679"/>
    </source>
</evidence>
<protein>
    <submittedName>
        <fullName evidence="3">SAM-dependent methyltransferase</fullName>
    </submittedName>
</protein>
<gene>
    <name evidence="3" type="ORF">KGMB01110_12780</name>
</gene>
<dbReference type="GO" id="GO:0005737">
    <property type="term" value="C:cytoplasm"/>
    <property type="evidence" value="ECO:0007669"/>
    <property type="project" value="TreeGrafter"/>
</dbReference>
<dbReference type="CDD" id="cd02440">
    <property type="entry name" value="AdoMet_MTases"/>
    <property type="match status" value="1"/>
</dbReference>
<evidence type="ECO:0000256" key="1">
    <source>
        <dbReference type="SAM" id="MobiDB-lite"/>
    </source>
</evidence>
<dbReference type="Gene3D" id="3.40.50.150">
    <property type="entry name" value="Vaccinia Virus protein VP39"/>
    <property type="match status" value="1"/>
</dbReference>
<reference evidence="4" key="1">
    <citation type="submission" date="2018-09" db="EMBL/GenBank/DDBJ databases">
        <title>Draft Genome Sequence of Mediterraneibacter sp. KCTC 15684.</title>
        <authorList>
            <person name="Kim J.S."/>
            <person name="Han K.I."/>
            <person name="Suh M.K."/>
            <person name="Lee K.C."/>
            <person name="Eom M.K."/>
            <person name="Lee J.H."/>
            <person name="Park S.H."/>
            <person name="Kang S.W."/>
            <person name="Park J.E."/>
            <person name="Oh B.S."/>
            <person name="Yu S.Y."/>
            <person name="Choi S.H."/>
            <person name="Lee D.H."/>
            <person name="Yoon H."/>
            <person name="Kim B."/>
            <person name="Yang S.J."/>
            <person name="Lee J.S."/>
        </authorList>
    </citation>
    <scope>NUCLEOTIDE SEQUENCE [LARGE SCALE GENOMIC DNA]</scope>
    <source>
        <strain evidence="4">KCTC 15684</strain>
    </source>
</reference>
<keyword evidence="3" id="KW-0808">Transferase</keyword>
<keyword evidence="3" id="KW-0489">Methyltransferase</keyword>
<organism evidence="3 4">
    <name type="scientific">Mediterraneibacter butyricigenes</name>
    <dbReference type="NCBI Taxonomy" id="2316025"/>
    <lineage>
        <taxon>Bacteria</taxon>
        <taxon>Bacillati</taxon>
        <taxon>Bacillota</taxon>
        <taxon>Clostridia</taxon>
        <taxon>Lachnospirales</taxon>
        <taxon>Lachnospiraceae</taxon>
        <taxon>Mediterraneibacter</taxon>
    </lineage>
</organism>
<dbReference type="RefSeq" id="WP_119297874.1">
    <property type="nucleotide sequence ID" value="NZ_BHGK01000001.1"/>
</dbReference>
<feature type="compositionally biased region" description="Basic and acidic residues" evidence="1">
    <location>
        <begin position="385"/>
        <end position="409"/>
    </location>
</feature>
<dbReference type="InterPro" id="IPR025714">
    <property type="entry name" value="Methyltranfer_dom"/>
</dbReference>
<dbReference type="SUPFAM" id="SSF53335">
    <property type="entry name" value="S-adenosyl-L-methionine-dependent methyltransferases"/>
    <property type="match status" value="1"/>
</dbReference>
<dbReference type="PANTHER" id="PTHR13369">
    <property type="match status" value="1"/>
</dbReference>
<dbReference type="PANTHER" id="PTHR13369:SF3">
    <property type="entry name" value="METHYLTRANSFERASE DOMAIN-CONTAINING PROTEIN"/>
    <property type="match status" value="1"/>
</dbReference>
<dbReference type="Proteomes" id="UP000265643">
    <property type="component" value="Unassembled WGS sequence"/>
</dbReference>
<name>A0A391PJI1_9FIRM</name>
<feature type="compositionally biased region" description="Basic and acidic residues" evidence="1">
    <location>
        <begin position="362"/>
        <end position="372"/>
    </location>
</feature>
<evidence type="ECO:0000313" key="3">
    <source>
        <dbReference type="EMBL" id="GCA66842.1"/>
    </source>
</evidence>
<proteinExistence type="predicted"/>
<feature type="region of interest" description="Disordered" evidence="1">
    <location>
        <begin position="362"/>
        <end position="409"/>
    </location>
</feature>
<keyword evidence="4" id="KW-1185">Reference proteome</keyword>
<dbReference type="GO" id="GO:0008168">
    <property type="term" value="F:methyltransferase activity"/>
    <property type="evidence" value="ECO:0007669"/>
    <property type="project" value="UniProtKB-KW"/>
</dbReference>
<sequence length="448" mass="51585">MQNIEQILESGLNEDLIRGIFSNPRDKEYLRIKMRPILKEGRLHFQFESYTEKQVFHENLEKEEAKEKVLKLLENFRQLQLETRARTYSVLVSKKGKMSIKSKPQKGAVKMAPLSHNRKKNYILQEGVYVPFLKDLGVITEEGKIVRNRFDKFRQINRFLEFIEDILPELEQEKDRELTILDFGCGKSYLTFAMYYYLHELKGYDIRIIGLDLKADVIAHCNALAKDYGYEKLDFLVGDIADYEGVDQVDMVVTLHACDTATDHALSKAVHWNAKVILSVPCCQHELNRQIEAEELMPIMKYGLLKERFAALVTDGLRAEYLEREGYETQILEFIDMEHTPKNILIRGVRRGVGRNHPELRSQARVKAEKRACGGQEPAVTAKAENAKMEQNRAGGKENHRSKGKKQEKINREIKACETFLHVQPTLGALLADLKEEKEPEGGAGVYE</sequence>
<dbReference type="InterPro" id="IPR029063">
    <property type="entry name" value="SAM-dependent_MTases_sf"/>
</dbReference>